<dbReference type="GO" id="GO:0003676">
    <property type="term" value="F:nucleic acid binding"/>
    <property type="evidence" value="ECO:0007669"/>
    <property type="project" value="InterPro"/>
</dbReference>
<name>A0A8K1CM19_PYTOL</name>
<dbReference type="InterPro" id="IPR036397">
    <property type="entry name" value="RNaseH_sf"/>
</dbReference>
<dbReference type="GO" id="GO:0008408">
    <property type="term" value="F:3'-5' exonuclease activity"/>
    <property type="evidence" value="ECO:0007669"/>
    <property type="project" value="InterPro"/>
</dbReference>
<evidence type="ECO:0000259" key="2">
    <source>
        <dbReference type="SMART" id="SM00474"/>
    </source>
</evidence>
<keyword evidence="4" id="KW-1185">Reference proteome</keyword>
<proteinExistence type="predicted"/>
<dbReference type="EMBL" id="SPLM01000038">
    <property type="protein sequence ID" value="TMW64812.1"/>
    <property type="molecule type" value="Genomic_DNA"/>
</dbReference>
<dbReference type="CDD" id="cd06141">
    <property type="entry name" value="WRN_exo"/>
    <property type="match status" value="1"/>
</dbReference>
<comment type="caution">
    <text evidence="3">The sequence shown here is derived from an EMBL/GenBank/DDBJ whole genome shotgun (WGS) entry which is preliminary data.</text>
</comment>
<dbReference type="SUPFAM" id="SSF53098">
    <property type="entry name" value="Ribonuclease H-like"/>
    <property type="match status" value="1"/>
</dbReference>
<dbReference type="InterPro" id="IPR002562">
    <property type="entry name" value="3'-5'_exonuclease_dom"/>
</dbReference>
<dbReference type="PANTHER" id="PTHR47765">
    <property type="entry name" value="3'-5' EXONUCLEASE DOMAIN-CONTAINING PROTEIN"/>
    <property type="match status" value="1"/>
</dbReference>
<keyword evidence="1" id="KW-0175">Coiled coil</keyword>
<reference evidence="3" key="1">
    <citation type="submission" date="2019-03" db="EMBL/GenBank/DDBJ databases">
        <title>Long read genome sequence of the mycoparasitic Pythium oligandrum ATCC 38472 isolated from sugarbeet rhizosphere.</title>
        <authorList>
            <person name="Gaulin E."/>
        </authorList>
    </citation>
    <scope>NUCLEOTIDE SEQUENCE</scope>
    <source>
        <strain evidence="3">ATCC 38472_TT</strain>
    </source>
</reference>
<organism evidence="3 4">
    <name type="scientific">Pythium oligandrum</name>
    <name type="common">Mycoparasitic fungus</name>
    <dbReference type="NCBI Taxonomy" id="41045"/>
    <lineage>
        <taxon>Eukaryota</taxon>
        <taxon>Sar</taxon>
        <taxon>Stramenopiles</taxon>
        <taxon>Oomycota</taxon>
        <taxon>Peronosporomycetes</taxon>
        <taxon>Pythiales</taxon>
        <taxon>Pythiaceae</taxon>
        <taxon>Pythium</taxon>
    </lineage>
</organism>
<evidence type="ECO:0000313" key="3">
    <source>
        <dbReference type="EMBL" id="TMW64812.1"/>
    </source>
</evidence>
<dbReference type="Gene3D" id="3.30.420.10">
    <property type="entry name" value="Ribonuclease H-like superfamily/Ribonuclease H"/>
    <property type="match status" value="1"/>
</dbReference>
<dbReference type="InterPro" id="IPR012337">
    <property type="entry name" value="RNaseH-like_sf"/>
</dbReference>
<sequence>MMRAATALRARDTRPLERIGAALHARLTNEHVCGFSSKRRTRHGGETESRRTNKLFSALRVKQQEQLMRLRESLAREEREAAAQVKRMEEMEAAASDTRVENAAEQHAARHHKQTREFERMMARKAARKDRVKHLPLFREDSPLLKRFGARTLLDYDGLPEIGFEGPVTVIHSADEEKVHRAYLSMQRIIGIDTESMPRFDHRKRANPVCLLQVATLDRSFLYRLPPGGPLPPYIRTMLESQSIVKVGHSLDDDIRLLEKSNLVSAVQTTIDTLPIATKLGCLRPGLQTLCQLFLGGSISKEMQVSNWEAVMLSENQVRYAATDAWAPLRVMLALIQMEDSKTLFRVKSYSSTRGNAVNGNVDRVIGMLEEYWLEHRSKL</sequence>
<feature type="domain" description="3'-5' exonuclease" evidence="2">
    <location>
        <begin position="168"/>
        <end position="340"/>
    </location>
</feature>
<feature type="coiled-coil region" evidence="1">
    <location>
        <begin position="60"/>
        <end position="94"/>
    </location>
</feature>
<dbReference type="SMART" id="SM00474">
    <property type="entry name" value="35EXOc"/>
    <property type="match status" value="1"/>
</dbReference>
<dbReference type="AlphaFoldDB" id="A0A8K1CM19"/>
<evidence type="ECO:0000313" key="4">
    <source>
        <dbReference type="Proteomes" id="UP000794436"/>
    </source>
</evidence>
<evidence type="ECO:0000256" key="1">
    <source>
        <dbReference type="SAM" id="Coils"/>
    </source>
</evidence>
<dbReference type="InterPro" id="IPR052408">
    <property type="entry name" value="Exonuclease_MUT-7-like"/>
</dbReference>
<accession>A0A8K1CM19</accession>
<dbReference type="Proteomes" id="UP000794436">
    <property type="component" value="Unassembled WGS sequence"/>
</dbReference>
<dbReference type="GO" id="GO:0006139">
    <property type="term" value="P:nucleobase-containing compound metabolic process"/>
    <property type="evidence" value="ECO:0007669"/>
    <property type="project" value="InterPro"/>
</dbReference>
<protein>
    <recommendedName>
        <fullName evidence="2">3'-5' exonuclease domain-containing protein</fullName>
    </recommendedName>
</protein>
<dbReference type="OrthoDB" id="1920326at2759"/>
<gene>
    <name evidence="3" type="ORF">Poli38472_008979</name>
</gene>
<dbReference type="PANTHER" id="PTHR47765:SF2">
    <property type="entry name" value="EXONUCLEASE MUT-7 HOMOLOG"/>
    <property type="match status" value="1"/>
</dbReference>
<dbReference type="Pfam" id="PF01612">
    <property type="entry name" value="DNA_pol_A_exo1"/>
    <property type="match status" value="1"/>
</dbReference>